<evidence type="ECO:0000313" key="2">
    <source>
        <dbReference type="EMBL" id="KAH0542527.1"/>
    </source>
</evidence>
<accession>A0AAV7I2G3</accession>
<feature type="non-terminal residue" evidence="2">
    <location>
        <position position="1"/>
    </location>
</feature>
<dbReference type="AlphaFoldDB" id="A0AAV7I2G3"/>
<name>A0AAV7I2G3_COTGL</name>
<organism evidence="2 3">
    <name type="scientific">Cotesia glomerata</name>
    <name type="common">Lepidopteran parasitic wasp</name>
    <name type="synonym">Apanteles glomeratus</name>
    <dbReference type="NCBI Taxonomy" id="32391"/>
    <lineage>
        <taxon>Eukaryota</taxon>
        <taxon>Metazoa</taxon>
        <taxon>Ecdysozoa</taxon>
        <taxon>Arthropoda</taxon>
        <taxon>Hexapoda</taxon>
        <taxon>Insecta</taxon>
        <taxon>Pterygota</taxon>
        <taxon>Neoptera</taxon>
        <taxon>Endopterygota</taxon>
        <taxon>Hymenoptera</taxon>
        <taxon>Apocrita</taxon>
        <taxon>Ichneumonoidea</taxon>
        <taxon>Braconidae</taxon>
        <taxon>Microgastrinae</taxon>
        <taxon>Cotesia</taxon>
    </lineage>
</organism>
<comment type="caution">
    <text evidence="2">The sequence shown here is derived from an EMBL/GenBank/DDBJ whole genome shotgun (WGS) entry which is preliminary data.</text>
</comment>
<sequence>LKGDKGSDGSPGIPGKDGQRGLPGSPGPPGPPWLSLVGQKGETGIGRSYNSGEKDYYGSRPGSRSNIEELKAIQELNN</sequence>
<evidence type="ECO:0000313" key="3">
    <source>
        <dbReference type="Proteomes" id="UP000826195"/>
    </source>
</evidence>
<evidence type="ECO:0000256" key="1">
    <source>
        <dbReference type="SAM" id="MobiDB-lite"/>
    </source>
</evidence>
<reference evidence="2 3" key="1">
    <citation type="journal article" date="2021" name="J. Hered.">
        <title>A chromosome-level genome assembly of the parasitoid wasp, Cotesia glomerata (Hymenoptera: Braconidae).</title>
        <authorList>
            <person name="Pinto B.J."/>
            <person name="Weis J.J."/>
            <person name="Gamble T."/>
            <person name="Ode P.J."/>
            <person name="Paul R."/>
            <person name="Zaspel J.M."/>
        </authorList>
    </citation>
    <scope>NUCLEOTIDE SEQUENCE [LARGE SCALE GENOMIC DNA]</scope>
    <source>
        <strain evidence="2">CgM1</strain>
    </source>
</reference>
<feature type="region of interest" description="Disordered" evidence="1">
    <location>
        <begin position="1"/>
        <end position="63"/>
    </location>
</feature>
<dbReference type="Proteomes" id="UP000826195">
    <property type="component" value="Unassembled WGS sequence"/>
</dbReference>
<protein>
    <submittedName>
        <fullName evidence="2">Uncharacterized protein</fullName>
    </submittedName>
</protein>
<keyword evidence="3" id="KW-1185">Reference proteome</keyword>
<proteinExistence type="predicted"/>
<dbReference type="EMBL" id="JAHXZJ010002454">
    <property type="protein sequence ID" value="KAH0542527.1"/>
    <property type="molecule type" value="Genomic_DNA"/>
</dbReference>
<gene>
    <name evidence="2" type="ORF">KQX54_000436</name>
</gene>